<dbReference type="AlphaFoldDB" id="A0A917BNB5"/>
<feature type="transmembrane region" description="Helical" evidence="1">
    <location>
        <begin position="107"/>
        <end position="128"/>
    </location>
</feature>
<evidence type="ECO:0000313" key="2">
    <source>
        <dbReference type="EMBL" id="GGF50569.1"/>
    </source>
</evidence>
<accession>A0A917BNB5</accession>
<keyword evidence="1" id="KW-0812">Transmembrane</keyword>
<evidence type="ECO:0000313" key="3">
    <source>
        <dbReference type="Proteomes" id="UP000649179"/>
    </source>
</evidence>
<protein>
    <submittedName>
        <fullName evidence="2">Uncharacterized protein</fullName>
    </submittedName>
</protein>
<evidence type="ECO:0000256" key="1">
    <source>
        <dbReference type="SAM" id="Phobius"/>
    </source>
</evidence>
<organism evidence="2 3">
    <name type="scientific">Marmoricola endophyticus</name>
    <dbReference type="NCBI Taxonomy" id="2040280"/>
    <lineage>
        <taxon>Bacteria</taxon>
        <taxon>Bacillati</taxon>
        <taxon>Actinomycetota</taxon>
        <taxon>Actinomycetes</taxon>
        <taxon>Propionibacteriales</taxon>
        <taxon>Nocardioidaceae</taxon>
        <taxon>Marmoricola</taxon>
    </lineage>
</organism>
<proteinExistence type="predicted"/>
<sequence>MRLKLYADRPVRRTWQVLLDLALVAWVWFAVALARKVHDVTLGLATPGREVASSAGGLEENLRSAGRRVAGVPLVGDDVRKPFDGAGAAAAQLADAGRSQVHAVESLAFWLGVAVAVIPVVIALSYYLPPRVRFVRRATAGQRFLDSGADIDLFALRAMTQQPLHVLARVDPDPAGAWRRGDRAVIERLADVELKDSGLRLPARLTGPPRR</sequence>
<keyword evidence="1" id="KW-1133">Transmembrane helix</keyword>
<reference evidence="2" key="1">
    <citation type="journal article" date="2014" name="Int. J. Syst. Evol. Microbiol.">
        <title>Complete genome sequence of Corynebacterium casei LMG S-19264T (=DSM 44701T), isolated from a smear-ripened cheese.</title>
        <authorList>
            <consortium name="US DOE Joint Genome Institute (JGI-PGF)"/>
            <person name="Walter F."/>
            <person name="Albersmeier A."/>
            <person name="Kalinowski J."/>
            <person name="Ruckert C."/>
        </authorList>
    </citation>
    <scope>NUCLEOTIDE SEQUENCE</scope>
    <source>
        <strain evidence="2">CGMCC 1.16067</strain>
    </source>
</reference>
<keyword evidence="3" id="KW-1185">Reference proteome</keyword>
<gene>
    <name evidence="2" type="ORF">GCM10011519_25670</name>
</gene>
<dbReference type="EMBL" id="BMKQ01000001">
    <property type="protein sequence ID" value="GGF50569.1"/>
    <property type="molecule type" value="Genomic_DNA"/>
</dbReference>
<name>A0A917BNB5_9ACTN</name>
<dbReference type="RefSeq" id="WP_188780127.1">
    <property type="nucleotide sequence ID" value="NZ_BMKQ01000001.1"/>
</dbReference>
<dbReference type="Proteomes" id="UP000649179">
    <property type="component" value="Unassembled WGS sequence"/>
</dbReference>
<reference evidence="2" key="2">
    <citation type="submission" date="2020-09" db="EMBL/GenBank/DDBJ databases">
        <authorList>
            <person name="Sun Q."/>
            <person name="Zhou Y."/>
        </authorList>
    </citation>
    <scope>NUCLEOTIDE SEQUENCE</scope>
    <source>
        <strain evidence="2">CGMCC 1.16067</strain>
    </source>
</reference>
<comment type="caution">
    <text evidence="2">The sequence shown here is derived from an EMBL/GenBank/DDBJ whole genome shotgun (WGS) entry which is preliminary data.</text>
</comment>
<keyword evidence="1" id="KW-0472">Membrane</keyword>